<evidence type="ECO:0000313" key="2">
    <source>
        <dbReference type="EMBL" id="MCO4293255.1"/>
    </source>
</evidence>
<dbReference type="EMBL" id="JAMWYS010000034">
    <property type="protein sequence ID" value="MCO4293255.1"/>
    <property type="molecule type" value="Genomic_DNA"/>
</dbReference>
<reference evidence="2" key="1">
    <citation type="submission" date="2022-06" db="EMBL/GenBank/DDBJ databases">
        <title>Solitalea sp. MAHUQ-68 isolated from rhizospheric soil.</title>
        <authorList>
            <person name="Huq M.A."/>
        </authorList>
    </citation>
    <scope>NUCLEOTIDE SEQUENCE</scope>
    <source>
        <strain evidence="2">MAHUQ-68</strain>
    </source>
</reference>
<feature type="transmembrane region" description="Helical" evidence="1">
    <location>
        <begin position="12"/>
        <end position="29"/>
    </location>
</feature>
<evidence type="ECO:0000313" key="3">
    <source>
        <dbReference type="Proteomes" id="UP001155182"/>
    </source>
</evidence>
<sequence>MMLLEITTNQLLSIGVPIVGLLILSIFTIKEYFGKKSKDIGDHVLEMRKSAQSQTLPLRLAAYERLTLFVERITPASLFIRISPHGLTAADMQAVCLNEIRNEFEHNLSQQVYMSETAWQAVKKTKDETILLINTIATALPVNASGFDLSRAVLEHVSQANVDPYAQTNSLLRADVSKLY</sequence>
<comment type="caution">
    <text evidence="2">The sequence shown here is derived from an EMBL/GenBank/DDBJ whole genome shotgun (WGS) entry which is preliminary data.</text>
</comment>
<protein>
    <submittedName>
        <fullName evidence="2">Uncharacterized protein</fullName>
    </submittedName>
</protein>
<keyword evidence="1" id="KW-0472">Membrane</keyword>
<dbReference type="Pfam" id="PF25589">
    <property type="entry name" value="DUF7935"/>
    <property type="match status" value="1"/>
</dbReference>
<proteinExistence type="predicted"/>
<dbReference type="AlphaFoldDB" id="A0A9X2F331"/>
<dbReference type="RefSeq" id="WP_252587767.1">
    <property type="nucleotide sequence ID" value="NZ_JAMWYS010000034.1"/>
</dbReference>
<evidence type="ECO:0000256" key="1">
    <source>
        <dbReference type="SAM" id="Phobius"/>
    </source>
</evidence>
<name>A0A9X2F331_9SPHI</name>
<keyword evidence="1" id="KW-1133">Transmembrane helix</keyword>
<accession>A0A9X2F331</accession>
<organism evidence="2 3">
    <name type="scientific">Solitalea agri</name>
    <dbReference type="NCBI Taxonomy" id="2953739"/>
    <lineage>
        <taxon>Bacteria</taxon>
        <taxon>Pseudomonadati</taxon>
        <taxon>Bacteroidota</taxon>
        <taxon>Sphingobacteriia</taxon>
        <taxon>Sphingobacteriales</taxon>
        <taxon>Sphingobacteriaceae</taxon>
        <taxon>Solitalea</taxon>
    </lineage>
</organism>
<keyword evidence="1" id="KW-0812">Transmembrane</keyword>
<gene>
    <name evidence="2" type="ORF">NF867_10300</name>
</gene>
<dbReference type="InterPro" id="IPR057695">
    <property type="entry name" value="DUF7935"/>
</dbReference>
<dbReference type="Proteomes" id="UP001155182">
    <property type="component" value="Unassembled WGS sequence"/>
</dbReference>
<keyword evidence="3" id="KW-1185">Reference proteome</keyword>